<sequence length="231" mass="24922">MKVWLSFLLAAVCGGTRYVRHSVHQKGFRTLQQEKSNLRWPSSSAIAVEFFVMSKCPDAKLCEETFLPVLQDLTELVTVNFTYIADVTREEPASVRCMHGPEECMGNSQRLCVQRAGNATDLRFAKCQDSGTIPGNGKACAVAAGFTAAELEDLEACWSGALGQALLRESAKRASALSVTTSCTLQVGNKDFCIHDGGWRNCGSCGSDKAACLKAKVCELSGHARKSELCA</sequence>
<evidence type="ECO:0000256" key="4">
    <source>
        <dbReference type="ARBA" id="ARBA00022729"/>
    </source>
</evidence>
<dbReference type="Pfam" id="PF03227">
    <property type="entry name" value="GILT"/>
    <property type="match status" value="1"/>
</dbReference>
<proteinExistence type="inferred from homology"/>
<evidence type="ECO:0000256" key="6">
    <source>
        <dbReference type="SAM" id="SignalP"/>
    </source>
</evidence>
<protein>
    <recommendedName>
        <fullName evidence="9">Gamma-interferon-inducible lysosomal thiol reductase</fullName>
    </recommendedName>
</protein>
<name>A0A812MSF7_9DINO</name>
<dbReference type="PANTHER" id="PTHR13234:SF8">
    <property type="entry name" value="GAMMA-INTERFERON-INDUCIBLE LYSOSOMAL THIOL REDUCTASE"/>
    <property type="match status" value="1"/>
</dbReference>
<feature type="signal peptide" evidence="6">
    <location>
        <begin position="1"/>
        <end position="15"/>
    </location>
</feature>
<organism evidence="7 8">
    <name type="scientific">Symbiodinium natans</name>
    <dbReference type="NCBI Taxonomy" id="878477"/>
    <lineage>
        <taxon>Eukaryota</taxon>
        <taxon>Sar</taxon>
        <taxon>Alveolata</taxon>
        <taxon>Dinophyceae</taxon>
        <taxon>Suessiales</taxon>
        <taxon>Symbiodiniaceae</taxon>
        <taxon>Symbiodinium</taxon>
    </lineage>
</organism>
<reference evidence="7" key="1">
    <citation type="submission" date="2021-02" db="EMBL/GenBank/DDBJ databases">
        <authorList>
            <person name="Dougan E. K."/>
            <person name="Rhodes N."/>
            <person name="Thang M."/>
            <person name="Chan C."/>
        </authorList>
    </citation>
    <scope>NUCLEOTIDE SEQUENCE</scope>
</reference>
<dbReference type="InterPro" id="IPR004911">
    <property type="entry name" value="Interferon-induced_GILT"/>
</dbReference>
<dbReference type="GO" id="GO:0016671">
    <property type="term" value="F:oxidoreductase activity, acting on a sulfur group of donors, disulfide as acceptor"/>
    <property type="evidence" value="ECO:0007669"/>
    <property type="project" value="InterPro"/>
</dbReference>
<evidence type="ECO:0000313" key="8">
    <source>
        <dbReference type="Proteomes" id="UP000604046"/>
    </source>
</evidence>
<dbReference type="GO" id="GO:0005576">
    <property type="term" value="C:extracellular region"/>
    <property type="evidence" value="ECO:0007669"/>
    <property type="project" value="UniProtKB-SubCell"/>
</dbReference>
<evidence type="ECO:0008006" key="9">
    <source>
        <dbReference type="Google" id="ProtNLM"/>
    </source>
</evidence>
<keyword evidence="8" id="KW-1185">Reference proteome</keyword>
<dbReference type="Proteomes" id="UP000604046">
    <property type="component" value="Unassembled WGS sequence"/>
</dbReference>
<comment type="caution">
    <text evidence="7">The sequence shown here is derived from an EMBL/GenBank/DDBJ whole genome shotgun (WGS) entry which is preliminary data.</text>
</comment>
<dbReference type="AlphaFoldDB" id="A0A812MSF7"/>
<dbReference type="OrthoDB" id="958254at2759"/>
<evidence type="ECO:0000256" key="5">
    <source>
        <dbReference type="ARBA" id="ARBA00023180"/>
    </source>
</evidence>
<keyword evidence="4 6" id="KW-0732">Signal</keyword>
<keyword evidence="5" id="KW-0325">Glycoprotein</keyword>
<dbReference type="EMBL" id="CAJNDS010001791">
    <property type="protein sequence ID" value="CAE7280157.1"/>
    <property type="molecule type" value="Genomic_DNA"/>
</dbReference>
<dbReference type="PANTHER" id="PTHR13234">
    <property type="entry name" value="GAMMA-INTERFERON INDUCIBLE LYSOSOMAL THIOL REDUCTASE GILT"/>
    <property type="match status" value="1"/>
</dbReference>
<gene>
    <name evidence="7" type="ORF">SNAT2548_LOCUS14855</name>
</gene>
<evidence type="ECO:0000313" key="7">
    <source>
        <dbReference type="EMBL" id="CAE7280157.1"/>
    </source>
</evidence>
<keyword evidence="3" id="KW-0964">Secreted</keyword>
<evidence type="ECO:0000256" key="1">
    <source>
        <dbReference type="ARBA" id="ARBA00004613"/>
    </source>
</evidence>
<evidence type="ECO:0000256" key="3">
    <source>
        <dbReference type="ARBA" id="ARBA00022525"/>
    </source>
</evidence>
<evidence type="ECO:0000256" key="2">
    <source>
        <dbReference type="ARBA" id="ARBA00005679"/>
    </source>
</evidence>
<comment type="subcellular location">
    <subcellularLocation>
        <location evidence="1">Secreted</location>
    </subcellularLocation>
</comment>
<comment type="similarity">
    <text evidence="2">Belongs to the GILT family.</text>
</comment>
<feature type="chain" id="PRO_5032547390" description="Gamma-interferon-inducible lysosomal thiol reductase" evidence="6">
    <location>
        <begin position="16"/>
        <end position="231"/>
    </location>
</feature>
<accession>A0A812MSF7</accession>